<accession>A0A1E7K3Q9</accession>
<comment type="caution">
    <text evidence="2">The sequence shown here is derived from an EMBL/GenBank/DDBJ whole genome shotgun (WGS) entry which is preliminary data.</text>
</comment>
<keyword evidence="1" id="KW-0812">Transmembrane</keyword>
<name>A0A1E7K3Q9_9ACTN</name>
<dbReference type="EMBL" id="LJGV01000022">
    <property type="protein sequence ID" value="OEU98558.1"/>
    <property type="molecule type" value="Genomic_DNA"/>
</dbReference>
<reference evidence="2 3" key="1">
    <citation type="journal article" date="2016" name="Front. Microbiol.">
        <title>Comparative Genomics Analysis of Streptomyces Species Reveals Their Adaptation to the Marine Environment and Their Diversity at the Genomic Level.</title>
        <authorList>
            <person name="Tian X."/>
            <person name="Zhang Z."/>
            <person name="Yang T."/>
            <person name="Chen M."/>
            <person name="Li J."/>
            <person name="Chen F."/>
            <person name="Yang J."/>
            <person name="Li W."/>
            <person name="Zhang B."/>
            <person name="Zhang Z."/>
            <person name="Wu J."/>
            <person name="Zhang C."/>
            <person name="Long L."/>
            <person name="Xiao J."/>
        </authorList>
    </citation>
    <scope>NUCLEOTIDE SEQUENCE [LARGE SCALE GENOMIC DNA]</scope>
    <source>
        <strain evidence="2 3">SCSIO M10379</strain>
    </source>
</reference>
<organism evidence="2 3">
    <name type="scientific">Streptomyces qinglanensis</name>
    <dbReference type="NCBI Taxonomy" id="943816"/>
    <lineage>
        <taxon>Bacteria</taxon>
        <taxon>Bacillati</taxon>
        <taxon>Actinomycetota</taxon>
        <taxon>Actinomycetes</taxon>
        <taxon>Kitasatosporales</taxon>
        <taxon>Streptomycetaceae</taxon>
        <taxon>Streptomyces</taxon>
    </lineage>
</organism>
<keyword evidence="1" id="KW-0472">Membrane</keyword>
<evidence type="ECO:0008006" key="4">
    <source>
        <dbReference type="Google" id="ProtNLM"/>
    </source>
</evidence>
<keyword evidence="1" id="KW-1133">Transmembrane helix</keyword>
<dbReference type="AlphaFoldDB" id="A0A1E7K3Q9"/>
<protein>
    <recommendedName>
        <fullName evidence="4">DUF1360 domain-containing protein</fullName>
    </recommendedName>
</protein>
<dbReference type="Proteomes" id="UP000175829">
    <property type="component" value="Unassembled WGS sequence"/>
</dbReference>
<proteinExistence type="predicted"/>
<feature type="transmembrane region" description="Helical" evidence="1">
    <location>
        <begin position="74"/>
        <end position="94"/>
    </location>
</feature>
<feature type="transmembrane region" description="Helical" evidence="1">
    <location>
        <begin position="43"/>
        <end position="67"/>
    </location>
</feature>
<sequence length="95" mass="10348">MDAVVFLLTLGAVCRITRFITKDELAAGFRSWVADRFGDESKISYLITCGWCVGVWTSASIVPLAYLIGGTIGFQAFTMTLTLSYLVGLAATWLD</sequence>
<evidence type="ECO:0000313" key="2">
    <source>
        <dbReference type="EMBL" id="OEU98558.1"/>
    </source>
</evidence>
<gene>
    <name evidence="2" type="ORF">AN217_12865</name>
</gene>
<evidence type="ECO:0000313" key="3">
    <source>
        <dbReference type="Proteomes" id="UP000175829"/>
    </source>
</evidence>
<dbReference type="RefSeq" id="WP_069991689.1">
    <property type="nucleotide sequence ID" value="NZ_LJGV01000022.1"/>
</dbReference>
<evidence type="ECO:0000256" key="1">
    <source>
        <dbReference type="SAM" id="Phobius"/>
    </source>
</evidence>